<keyword evidence="1" id="KW-0472">Membrane</keyword>
<evidence type="ECO:0000256" key="1">
    <source>
        <dbReference type="SAM" id="Phobius"/>
    </source>
</evidence>
<accession>A0ABN2FK04</accession>
<feature type="transmembrane region" description="Helical" evidence="1">
    <location>
        <begin position="63"/>
        <end position="84"/>
    </location>
</feature>
<evidence type="ECO:0000313" key="3">
    <source>
        <dbReference type="Proteomes" id="UP001500064"/>
    </source>
</evidence>
<reference evidence="2 3" key="1">
    <citation type="journal article" date="2019" name="Int. J. Syst. Evol. Microbiol.">
        <title>The Global Catalogue of Microorganisms (GCM) 10K type strain sequencing project: providing services to taxonomists for standard genome sequencing and annotation.</title>
        <authorList>
            <consortium name="The Broad Institute Genomics Platform"/>
            <consortium name="The Broad Institute Genome Sequencing Center for Infectious Disease"/>
            <person name="Wu L."/>
            <person name="Ma J."/>
        </authorList>
    </citation>
    <scope>NUCLEOTIDE SEQUENCE [LARGE SCALE GENOMIC DNA]</scope>
    <source>
        <strain evidence="2 3">JCM 13929</strain>
    </source>
</reference>
<protein>
    <submittedName>
        <fullName evidence="2">Uncharacterized protein</fullName>
    </submittedName>
</protein>
<name>A0ABN2FK04_9ACTN</name>
<gene>
    <name evidence="2" type="ORF">GCM10009733_053010</name>
</gene>
<evidence type="ECO:0000313" key="2">
    <source>
        <dbReference type="EMBL" id="GAA1649336.1"/>
    </source>
</evidence>
<organism evidence="2 3">
    <name type="scientific">Nonomuraea maheshkhaliensis</name>
    <dbReference type="NCBI Taxonomy" id="419590"/>
    <lineage>
        <taxon>Bacteria</taxon>
        <taxon>Bacillati</taxon>
        <taxon>Actinomycetota</taxon>
        <taxon>Actinomycetes</taxon>
        <taxon>Streptosporangiales</taxon>
        <taxon>Streptosporangiaceae</taxon>
        <taxon>Nonomuraea</taxon>
    </lineage>
</organism>
<feature type="transmembrane region" description="Helical" evidence="1">
    <location>
        <begin position="20"/>
        <end position="42"/>
    </location>
</feature>
<comment type="caution">
    <text evidence="2">The sequence shown here is derived from an EMBL/GenBank/DDBJ whole genome shotgun (WGS) entry which is preliminary data.</text>
</comment>
<keyword evidence="1" id="KW-0812">Transmembrane</keyword>
<dbReference type="EMBL" id="BAAAMU010000041">
    <property type="protein sequence ID" value="GAA1649336.1"/>
    <property type="molecule type" value="Genomic_DNA"/>
</dbReference>
<proteinExistence type="predicted"/>
<keyword evidence="3" id="KW-1185">Reference proteome</keyword>
<dbReference type="Proteomes" id="UP001500064">
    <property type="component" value="Unassembled WGS sequence"/>
</dbReference>
<sequence>MLNIPLQAVIWFGSVGFPVTVANSVGFALFALLLLEGAGYWFAKHRQIATHDKSLPGAGAFAVARRGNVAALVVGLLFIAWAVVNEAGQAWGSDCSRCWSM</sequence>
<keyword evidence="1" id="KW-1133">Transmembrane helix</keyword>